<evidence type="ECO:0000313" key="3">
    <source>
        <dbReference type="Proteomes" id="UP001432180"/>
    </source>
</evidence>
<organism evidence="2 3">
    <name type="scientific">Thiorhodovibrio winogradskyi</name>
    <dbReference type="NCBI Taxonomy" id="77007"/>
    <lineage>
        <taxon>Bacteria</taxon>
        <taxon>Pseudomonadati</taxon>
        <taxon>Pseudomonadota</taxon>
        <taxon>Gammaproteobacteria</taxon>
        <taxon>Chromatiales</taxon>
        <taxon>Chromatiaceae</taxon>
        <taxon>Thiorhodovibrio</taxon>
    </lineage>
</organism>
<protein>
    <submittedName>
        <fullName evidence="2">Uncharacterized protein</fullName>
    </submittedName>
</protein>
<accession>A0ABZ0S981</accession>
<feature type="region of interest" description="Disordered" evidence="1">
    <location>
        <begin position="1"/>
        <end position="26"/>
    </location>
</feature>
<dbReference type="EMBL" id="CP121472">
    <property type="protein sequence ID" value="WPL16987.1"/>
    <property type="molecule type" value="Genomic_DNA"/>
</dbReference>
<proteinExistence type="predicted"/>
<evidence type="ECO:0000313" key="2">
    <source>
        <dbReference type="EMBL" id="WPL16987.1"/>
    </source>
</evidence>
<evidence type="ECO:0000256" key="1">
    <source>
        <dbReference type="SAM" id="MobiDB-lite"/>
    </source>
</evidence>
<sequence>MAQKAPDGWGQGRALRTARKQSRAERPFLIADTRAHRRLDDMQTLGGFEKASVGGDGEERLDLIEIHDKAQSIEKFDDKCR</sequence>
<reference evidence="2 3" key="1">
    <citation type="journal article" date="2023" name="Microorganisms">
        <title>Thiorhodovibrio frisius and Trv. litoralis spp. nov., Two Novel Members from a Clade of Fastidious Purple Sulfur Bacteria That Exhibit Unique Red-Shifted Light-Harvesting Capabilities.</title>
        <authorList>
            <person name="Methner A."/>
            <person name="Kuzyk S.B."/>
            <person name="Petersen J."/>
            <person name="Bauer S."/>
            <person name="Brinkmann H."/>
            <person name="Sichau K."/>
            <person name="Wanner G."/>
            <person name="Wolf J."/>
            <person name="Neumann-Schaal M."/>
            <person name="Henke P."/>
            <person name="Tank M."/>
            <person name="Sproer C."/>
            <person name="Bunk B."/>
            <person name="Overmann J."/>
        </authorList>
    </citation>
    <scope>NUCLEOTIDE SEQUENCE [LARGE SCALE GENOMIC DNA]</scope>
    <source>
        <strain evidence="2 3">DSM 6702</strain>
    </source>
</reference>
<keyword evidence="3" id="KW-1185">Reference proteome</keyword>
<gene>
    <name evidence="2" type="ORF">Thiowin_01969</name>
</gene>
<name>A0ABZ0S981_9GAMM</name>
<dbReference type="Proteomes" id="UP001432180">
    <property type="component" value="Chromosome"/>
</dbReference>